<dbReference type="EMBL" id="FRXO01000005">
    <property type="protein sequence ID" value="SHO66294.1"/>
    <property type="molecule type" value="Genomic_DNA"/>
</dbReference>
<keyword evidence="4 8" id="KW-0554">One-carbon metabolism</keyword>
<comment type="similarity">
    <text evidence="2 8 9">Belongs to the dihydrofolate reductase family.</text>
</comment>
<dbReference type="GO" id="GO:0005829">
    <property type="term" value="C:cytosol"/>
    <property type="evidence" value="ECO:0007669"/>
    <property type="project" value="TreeGrafter"/>
</dbReference>
<reference evidence="11 12" key="1">
    <citation type="submission" date="2016-12" db="EMBL/GenBank/DDBJ databases">
        <authorList>
            <person name="Song W.-J."/>
            <person name="Kurnit D.M."/>
        </authorList>
    </citation>
    <scope>NUCLEOTIDE SEQUENCE [LARGE SCALE GENOMIC DNA]</scope>
    <source>
        <strain evidence="11 12">DSM 19599</strain>
    </source>
</reference>
<dbReference type="PROSITE" id="PS51330">
    <property type="entry name" value="DHFR_2"/>
    <property type="match status" value="1"/>
</dbReference>
<name>A0A1M7ZN10_9HYPH</name>
<dbReference type="GO" id="GO:0004146">
    <property type="term" value="F:dihydrofolate reductase activity"/>
    <property type="evidence" value="ECO:0007669"/>
    <property type="project" value="UniProtKB-EC"/>
</dbReference>
<dbReference type="PIRSF" id="PIRSF000194">
    <property type="entry name" value="DHFR"/>
    <property type="match status" value="1"/>
</dbReference>
<evidence type="ECO:0000313" key="12">
    <source>
        <dbReference type="Proteomes" id="UP000186406"/>
    </source>
</evidence>
<dbReference type="UniPathway" id="UPA00077">
    <property type="reaction ID" value="UER00158"/>
</dbReference>
<sequence length="189" mass="19887">MSDHGVNDDAPGKAPGGRPRLVLVAAVAENGVIGTGDAMPWHLPSDLKRFKAETLGHPMLMGRRTYLSIGRPLPGRDTVVVTADPSFAPEGVHVAPTLPAALEEAGRLAAGRGVGDIMVVGGGVLYASLIDVADRLSITEVHARPQGTVMFPRIDPAMWREVSRQGPVQGPADSAPVSYVAYERISHDS</sequence>
<evidence type="ECO:0000256" key="6">
    <source>
        <dbReference type="ARBA" id="ARBA00023002"/>
    </source>
</evidence>
<dbReference type="InterPro" id="IPR012259">
    <property type="entry name" value="DHFR"/>
</dbReference>
<evidence type="ECO:0000256" key="1">
    <source>
        <dbReference type="ARBA" id="ARBA00004903"/>
    </source>
</evidence>
<dbReference type="GO" id="GO:0006730">
    <property type="term" value="P:one-carbon metabolic process"/>
    <property type="evidence" value="ECO:0007669"/>
    <property type="project" value="UniProtKB-KW"/>
</dbReference>
<evidence type="ECO:0000256" key="8">
    <source>
        <dbReference type="PIRNR" id="PIRNR000194"/>
    </source>
</evidence>
<dbReference type="InterPro" id="IPR017925">
    <property type="entry name" value="DHFR_CS"/>
</dbReference>
<dbReference type="PANTHER" id="PTHR48069:SF3">
    <property type="entry name" value="DIHYDROFOLATE REDUCTASE"/>
    <property type="match status" value="1"/>
</dbReference>
<comment type="function">
    <text evidence="7 8">Key enzyme in folate metabolism. Catalyzes an essential reaction for de novo glycine and purine synthesis, and for DNA precursor synthesis.</text>
</comment>
<dbReference type="STRING" id="1123029.SAMN02745172_02950"/>
<feature type="domain" description="DHFR" evidence="10">
    <location>
        <begin position="20"/>
        <end position="184"/>
    </location>
</feature>
<dbReference type="OrthoDB" id="9804315at2"/>
<dbReference type="PROSITE" id="PS00075">
    <property type="entry name" value="DHFR_1"/>
    <property type="match status" value="1"/>
</dbReference>
<dbReference type="Proteomes" id="UP000186406">
    <property type="component" value="Unassembled WGS sequence"/>
</dbReference>
<accession>A0A1M7ZN10</accession>
<evidence type="ECO:0000256" key="5">
    <source>
        <dbReference type="ARBA" id="ARBA00022857"/>
    </source>
</evidence>
<keyword evidence="12" id="KW-1185">Reference proteome</keyword>
<dbReference type="GO" id="GO:0046654">
    <property type="term" value="P:tetrahydrofolate biosynthetic process"/>
    <property type="evidence" value="ECO:0007669"/>
    <property type="project" value="UniProtKB-UniPathway"/>
</dbReference>
<keyword evidence="6 8" id="KW-0560">Oxidoreductase</keyword>
<evidence type="ECO:0000256" key="7">
    <source>
        <dbReference type="ARBA" id="ARBA00025067"/>
    </source>
</evidence>
<comment type="pathway">
    <text evidence="1 8">Cofactor biosynthesis; tetrahydrofolate biosynthesis; 5,6,7,8-tetrahydrofolate from 7,8-dihydrofolate: step 1/1.</text>
</comment>
<dbReference type="Pfam" id="PF00186">
    <property type="entry name" value="DHFR_1"/>
    <property type="match status" value="1"/>
</dbReference>
<comment type="catalytic activity">
    <reaction evidence="8">
        <text>(6S)-5,6,7,8-tetrahydrofolate + NADP(+) = 7,8-dihydrofolate + NADPH + H(+)</text>
        <dbReference type="Rhea" id="RHEA:15009"/>
        <dbReference type="ChEBI" id="CHEBI:15378"/>
        <dbReference type="ChEBI" id="CHEBI:57451"/>
        <dbReference type="ChEBI" id="CHEBI:57453"/>
        <dbReference type="ChEBI" id="CHEBI:57783"/>
        <dbReference type="ChEBI" id="CHEBI:58349"/>
        <dbReference type="EC" id="1.5.1.3"/>
    </reaction>
</comment>
<gene>
    <name evidence="11" type="ORF">SAMN02745172_02950</name>
</gene>
<dbReference type="PRINTS" id="PR00070">
    <property type="entry name" value="DHFR"/>
</dbReference>
<dbReference type="GO" id="GO:0046452">
    <property type="term" value="P:dihydrofolate metabolic process"/>
    <property type="evidence" value="ECO:0007669"/>
    <property type="project" value="TreeGrafter"/>
</dbReference>
<dbReference type="InterPro" id="IPR024072">
    <property type="entry name" value="DHFR-like_dom_sf"/>
</dbReference>
<dbReference type="SUPFAM" id="SSF53597">
    <property type="entry name" value="Dihydrofolate reductase-like"/>
    <property type="match status" value="1"/>
</dbReference>
<dbReference type="AlphaFoldDB" id="A0A1M7ZN10"/>
<evidence type="ECO:0000256" key="3">
    <source>
        <dbReference type="ARBA" id="ARBA00012856"/>
    </source>
</evidence>
<dbReference type="GO" id="GO:0046655">
    <property type="term" value="P:folic acid metabolic process"/>
    <property type="evidence" value="ECO:0007669"/>
    <property type="project" value="TreeGrafter"/>
</dbReference>
<organism evidence="11 12">
    <name type="scientific">Pseudoxanthobacter soli DSM 19599</name>
    <dbReference type="NCBI Taxonomy" id="1123029"/>
    <lineage>
        <taxon>Bacteria</taxon>
        <taxon>Pseudomonadati</taxon>
        <taxon>Pseudomonadota</taxon>
        <taxon>Alphaproteobacteria</taxon>
        <taxon>Hyphomicrobiales</taxon>
        <taxon>Segnochrobactraceae</taxon>
        <taxon>Pseudoxanthobacter</taxon>
    </lineage>
</organism>
<evidence type="ECO:0000256" key="2">
    <source>
        <dbReference type="ARBA" id="ARBA00009539"/>
    </source>
</evidence>
<proteinExistence type="inferred from homology"/>
<evidence type="ECO:0000256" key="9">
    <source>
        <dbReference type="RuleBase" id="RU004474"/>
    </source>
</evidence>
<evidence type="ECO:0000256" key="4">
    <source>
        <dbReference type="ARBA" id="ARBA00022563"/>
    </source>
</evidence>
<dbReference type="PANTHER" id="PTHR48069">
    <property type="entry name" value="DIHYDROFOLATE REDUCTASE"/>
    <property type="match status" value="1"/>
</dbReference>
<dbReference type="EC" id="1.5.1.3" evidence="3 8"/>
<protein>
    <recommendedName>
        <fullName evidence="3 8">Dihydrofolate reductase</fullName>
        <ecNumber evidence="3 8">1.5.1.3</ecNumber>
    </recommendedName>
</protein>
<evidence type="ECO:0000259" key="10">
    <source>
        <dbReference type="PROSITE" id="PS51330"/>
    </source>
</evidence>
<dbReference type="CDD" id="cd00209">
    <property type="entry name" value="DHFR"/>
    <property type="match status" value="1"/>
</dbReference>
<keyword evidence="5 8" id="KW-0521">NADP</keyword>
<dbReference type="Gene3D" id="3.40.430.10">
    <property type="entry name" value="Dihydrofolate Reductase, subunit A"/>
    <property type="match status" value="1"/>
</dbReference>
<evidence type="ECO:0000313" key="11">
    <source>
        <dbReference type="EMBL" id="SHO66294.1"/>
    </source>
</evidence>
<dbReference type="InterPro" id="IPR001796">
    <property type="entry name" value="DHFR_dom"/>
</dbReference>
<dbReference type="GO" id="GO:0050661">
    <property type="term" value="F:NADP binding"/>
    <property type="evidence" value="ECO:0007669"/>
    <property type="project" value="InterPro"/>
</dbReference>
<dbReference type="RefSeq" id="WP_073629931.1">
    <property type="nucleotide sequence ID" value="NZ_FRXO01000005.1"/>
</dbReference>